<dbReference type="AlphaFoldDB" id="A0A1I2QZJ9"/>
<sequence length="505" mass="57781">MRIYLQIFHLKFERHLSNRQIALTLNIGRSTVNDFVVRFGNAGFQWPLPDGVSLDALDKALMPGRNYQTQRVLPDWVVMDVNLSKPGVTKQLLWQEYQGEHGSNALGYTQFCAHYKVWKGQQRRSMRQTHKAGEKLFIDFCGPTVPIVNPDTGEVRRAAIFVACMGVSNYTYIEACEGQDLESWLLANRRCLEFLGGVPSLLIPDNLKSAVNKADRYEPVINDSYQAFAQHYGCPVIPARPYKPQDKGKVEAAVLVVERWVLARLRHYTFHTLASLNQAIRELMHDLNKRPMKGYNGLSRAQLFAQTDAPALSALPEYPYEYAQFKLAKVAKDYHVAFDNHWYSVPHTLVGERVELNVTQRLVRVRYKGNIIAQHARSQKRYQHTTESAHMPVAHAAYKDWSPERIRSWAGRIGPNTEHVIHAIEQSKAHIEQAQRSCLGLLSLQKRFGEERLERACGIALNQGCYTRKFIQTILQNGRDNVVEFSPNRSIPAQHKNVRGSHYYS</sequence>
<organism evidence="4 5">
    <name type="scientific">Neptunomonas qingdaonensis</name>
    <dbReference type="NCBI Taxonomy" id="1045558"/>
    <lineage>
        <taxon>Bacteria</taxon>
        <taxon>Pseudomonadati</taxon>
        <taxon>Pseudomonadota</taxon>
        <taxon>Gammaproteobacteria</taxon>
        <taxon>Oceanospirillales</taxon>
        <taxon>Oceanospirillaceae</taxon>
        <taxon>Neptunomonas</taxon>
    </lineage>
</organism>
<keyword evidence="5" id="KW-1185">Reference proteome</keyword>
<dbReference type="GO" id="GO:0003676">
    <property type="term" value="F:nucleic acid binding"/>
    <property type="evidence" value="ECO:0007669"/>
    <property type="project" value="InterPro"/>
</dbReference>
<reference evidence="5" key="1">
    <citation type="submission" date="2016-10" db="EMBL/GenBank/DDBJ databases">
        <authorList>
            <person name="Varghese N."/>
            <person name="Submissions S."/>
        </authorList>
    </citation>
    <scope>NUCLEOTIDE SEQUENCE [LARGE SCALE GENOMIC DNA]</scope>
    <source>
        <strain evidence="5">CGMCC 1.10971</strain>
    </source>
</reference>
<dbReference type="InterPro" id="IPR017895">
    <property type="entry name" value="HTH_IS408/IS1162_type"/>
</dbReference>
<dbReference type="InterPro" id="IPR001584">
    <property type="entry name" value="Integrase_cat-core"/>
</dbReference>
<dbReference type="OrthoDB" id="2065409at2"/>
<dbReference type="Gene3D" id="3.30.420.10">
    <property type="entry name" value="Ribonuclease H-like superfamily/Ribonuclease H"/>
    <property type="match status" value="1"/>
</dbReference>
<dbReference type="PANTHER" id="PTHR35004">
    <property type="entry name" value="TRANSPOSASE RV3428C-RELATED"/>
    <property type="match status" value="1"/>
</dbReference>
<dbReference type="Pfam" id="PF22483">
    <property type="entry name" value="Mu-transpos_C_2"/>
    <property type="match status" value="1"/>
</dbReference>
<dbReference type="EMBL" id="FOOU01000005">
    <property type="protein sequence ID" value="SFG32689.1"/>
    <property type="molecule type" value="Genomic_DNA"/>
</dbReference>
<evidence type="ECO:0000256" key="1">
    <source>
        <dbReference type="ARBA" id="ARBA00009277"/>
    </source>
</evidence>
<accession>A0A1I2QZJ9</accession>
<feature type="domain" description="HTH IS408-type" evidence="2">
    <location>
        <begin position="4"/>
        <end position="83"/>
    </location>
</feature>
<dbReference type="PROSITE" id="PS50994">
    <property type="entry name" value="INTEGRASE"/>
    <property type="match status" value="1"/>
</dbReference>
<dbReference type="NCBIfam" id="NF033546">
    <property type="entry name" value="transpos_IS21"/>
    <property type="match status" value="1"/>
</dbReference>
<evidence type="ECO:0000313" key="4">
    <source>
        <dbReference type="EMBL" id="SFG32689.1"/>
    </source>
</evidence>
<dbReference type="Proteomes" id="UP000198623">
    <property type="component" value="Unassembled WGS sequence"/>
</dbReference>
<comment type="similarity">
    <text evidence="1">Belongs to the transposase IS21/IS408/IS1162 family.</text>
</comment>
<dbReference type="PROSITE" id="PS50532">
    <property type="entry name" value="HTH_IS408"/>
    <property type="match status" value="1"/>
</dbReference>
<dbReference type="InterPro" id="IPR036397">
    <property type="entry name" value="RNaseH_sf"/>
</dbReference>
<gene>
    <name evidence="4" type="ORF">SAMN05216175_105197</name>
</gene>
<name>A0A1I2QZJ9_9GAMM</name>
<dbReference type="InterPro" id="IPR054353">
    <property type="entry name" value="IstA-like_C"/>
</dbReference>
<dbReference type="PANTHER" id="PTHR35004:SF8">
    <property type="entry name" value="TRANSPOSASE RV3428C-RELATED"/>
    <property type="match status" value="1"/>
</dbReference>
<protein>
    <submittedName>
        <fullName evidence="4">Transposase</fullName>
    </submittedName>
</protein>
<evidence type="ECO:0000313" key="5">
    <source>
        <dbReference type="Proteomes" id="UP000198623"/>
    </source>
</evidence>
<feature type="domain" description="Integrase catalytic" evidence="3">
    <location>
        <begin position="127"/>
        <end position="308"/>
    </location>
</feature>
<dbReference type="SUPFAM" id="SSF53098">
    <property type="entry name" value="Ribonuclease H-like"/>
    <property type="match status" value="1"/>
</dbReference>
<dbReference type="InterPro" id="IPR012337">
    <property type="entry name" value="RNaseH-like_sf"/>
</dbReference>
<proteinExistence type="inferred from homology"/>
<evidence type="ECO:0000259" key="2">
    <source>
        <dbReference type="PROSITE" id="PS50532"/>
    </source>
</evidence>
<dbReference type="GO" id="GO:0015074">
    <property type="term" value="P:DNA integration"/>
    <property type="evidence" value="ECO:0007669"/>
    <property type="project" value="InterPro"/>
</dbReference>
<dbReference type="STRING" id="1045558.SAMN05216175_105197"/>
<evidence type="ECO:0000259" key="3">
    <source>
        <dbReference type="PROSITE" id="PS50994"/>
    </source>
</evidence>